<organism evidence="1 2">
    <name type="scientific">Methylococcus capsulatus</name>
    <dbReference type="NCBI Taxonomy" id="414"/>
    <lineage>
        <taxon>Bacteria</taxon>
        <taxon>Pseudomonadati</taxon>
        <taxon>Pseudomonadota</taxon>
        <taxon>Gammaproteobacteria</taxon>
        <taxon>Methylococcales</taxon>
        <taxon>Methylococcaceae</taxon>
        <taxon>Methylococcus</taxon>
    </lineage>
</organism>
<name>A0ABZ2F4U6_METCP</name>
<sequence length="134" mass="14258">MRFETIIACLPLPLIPVMATGAALSHHGGLILDCTPPLFFEESPANDSSVEIFDRFSFTASDNTDGGTLKIWVDGKPVTPEITSQRSGRLTVEGRPASPIGLPGSRVRILVSGFSKDGCERVHAFYVNVGGPSS</sequence>
<protein>
    <submittedName>
        <fullName evidence="1">Uncharacterized protein</fullName>
    </submittedName>
</protein>
<dbReference type="EMBL" id="CP104311">
    <property type="protein sequence ID" value="WWF02248.1"/>
    <property type="molecule type" value="Genomic_DNA"/>
</dbReference>
<gene>
    <name evidence="1" type="ORF">N4J17_01075</name>
</gene>
<accession>A0ABZ2F4U6</accession>
<evidence type="ECO:0000313" key="1">
    <source>
        <dbReference type="EMBL" id="WWF02248.1"/>
    </source>
</evidence>
<dbReference type="Proteomes" id="UP001359308">
    <property type="component" value="Chromosome"/>
</dbReference>
<reference evidence="1 2" key="1">
    <citation type="submission" date="2022-09" db="EMBL/GenBank/DDBJ databases">
        <authorList>
            <person name="Giprobiosintez L."/>
        </authorList>
    </citation>
    <scope>NUCLEOTIDE SEQUENCE [LARGE SCALE GENOMIC DNA]</scope>
    <source>
        <strain evidence="2">VKPM-B-12549 (GBS-15)</strain>
    </source>
</reference>
<evidence type="ECO:0000313" key="2">
    <source>
        <dbReference type="Proteomes" id="UP001359308"/>
    </source>
</evidence>
<proteinExistence type="predicted"/>
<keyword evidence="2" id="KW-1185">Reference proteome</keyword>
<dbReference type="RefSeq" id="WP_198323687.1">
    <property type="nucleotide sequence ID" value="NZ_CP104311.1"/>
</dbReference>